<keyword evidence="7" id="KW-0812">Transmembrane</keyword>
<feature type="active site" description="Proton donor/acceptor" evidence="6">
    <location>
        <position position="343"/>
    </location>
</feature>
<keyword evidence="7" id="KW-0472">Membrane</keyword>
<evidence type="ECO:0000256" key="4">
    <source>
        <dbReference type="ARBA" id="ARBA00022984"/>
    </source>
</evidence>
<dbReference type="EMBL" id="CP004121">
    <property type="protein sequence ID" value="AGF53860.1"/>
    <property type="molecule type" value="Genomic_DNA"/>
</dbReference>
<reference evidence="9 10" key="1">
    <citation type="submission" date="2013-02" db="EMBL/GenBank/DDBJ databases">
        <title>Genome sequence of Clostridium saccharoperbutylacetonicum N1-4(HMT).</title>
        <authorList>
            <person name="Poehlein A."/>
            <person name="Daniel R."/>
        </authorList>
    </citation>
    <scope>NUCLEOTIDE SEQUENCE [LARGE SCALE GENOMIC DNA]</scope>
    <source>
        <strain evidence="10">N1-4(HMT)</strain>
    </source>
</reference>
<dbReference type="InterPro" id="IPR005490">
    <property type="entry name" value="LD_TPept_cat_dom"/>
</dbReference>
<dbReference type="KEGG" id="csr:Cspa_c00240"/>
<feature type="active site" description="Nucleophile" evidence="6">
    <location>
        <position position="367"/>
    </location>
</feature>
<keyword evidence="4 6" id="KW-0573">Peptidoglycan synthesis</keyword>
<accession>M1LM25</accession>
<evidence type="ECO:0000256" key="6">
    <source>
        <dbReference type="PROSITE-ProRule" id="PRU01373"/>
    </source>
</evidence>
<dbReference type="InterPro" id="IPR038063">
    <property type="entry name" value="Transpep_catalytic_dom"/>
</dbReference>
<feature type="domain" description="L,D-TPase catalytic" evidence="8">
    <location>
        <begin position="269"/>
        <end position="391"/>
    </location>
</feature>
<protein>
    <submittedName>
        <fullName evidence="9">Putative L,D-transpeptidase</fullName>
    </submittedName>
</protein>
<dbReference type="GO" id="GO:0005576">
    <property type="term" value="C:extracellular region"/>
    <property type="evidence" value="ECO:0007669"/>
    <property type="project" value="TreeGrafter"/>
</dbReference>
<keyword evidence="3 6" id="KW-0133">Cell shape</keyword>
<feature type="transmembrane region" description="Helical" evidence="7">
    <location>
        <begin position="18"/>
        <end position="34"/>
    </location>
</feature>
<dbReference type="eggNOG" id="COG1376">
    <property type="taxonomic scope" value="Bacteria"/>
</dbReference>
<keyword evidence="10" id="KW-1185">Reference proteome</keyword>
<dbReference type="PROSITE" id="PS52029">
    <property type="entry name" value="LD_TPASE"/>
    <property type="match status" value="1"/>
</dbReference>
<dbReference type="PATRIC" id="fig|931276.5.peg.16"/>
<dbReference type="GO" id="GO:0071972">
    <property type="term" value="F:peptidoglycan L,D-transpeptidase activity"/>
    <property type="evidence" value="ECO:0007669"/>
    <property type="project" value="TreeGrafter"/>
</dbReference>
<dbReference type="Pfam" id="PF03734">
    <property type="entry name" value="YkuD"/>
    <property type="match status" value="1"/>
</dbReference>
<dbReference type="AlphaFoldDB" id="M1LM25"/>
<dbReference type="UniPathway" id="UPA00219"/>
<keyword evidence="7" id="KW-1133">Transmembrane helix</keyword>
<dbReference type="Gene3D" id="2.40.440.10">
    <property type="entry name" value="L,D-transpeptidase catalytic domain-like"/>
    <property type="match status" value="1"/>
</dbReference>
<dbReference type="PANTHER" id="PTHR30582:SF2">
    <property type="entry name" value="L,D-TRANSPEPTIDASE YCIB-RELATED"/>
    <property type="match status" value="1"/>
</dbReference>
<dbReference type="GO" id="GO:0016740">
    <property type="term" value="F:transferase activity"/>
    <property type="evidence" value="ECO:0007669"/>
    <property type="project" value="UniProtKB-KW"/>
</dbReference>
<gene>
    <name evidence="9" type="ORF">Cspa_c00240</name>
</gene>
<comment type="pathway">
    <text evidence="1 6">Cell wall biogenesis; peptidoglycan biosynthesis.</text>
</comment>
<sequence>MNINLYSKRYSKTLIKRLIYFLVFVTILSFTYFYESYKYKKLIDNFKTNFEEYEFSNANNDLLISENFNPFKIFLLKKDISNYFYGRIETLSEDINNKKISSEEVLIQLNEIKHYNIIDEDKINSVSSSIDLIQDSINNYKSGVNYFNSQQYTNAISSLKKVSSLDLNYTNSLIYLKYSRSKLKETLFAYCDNLVNNDHYSDALSKISDNNKFLGIDSDIDAKISDIKSKQQEYFDKNSAIAEASSSALTSAISTANINTLNIESNTSYFINVNLSNQKTYIYKGKTNNWNLIKTFPCSTGIKGEDTPSGSFAIKEKGDWFFSERYSQGGKYWSQITGDILFHSFPFAKDKSTILDTTLNKPSSHGCIRLSIDDAKWVYTNIPKGSKVIIK</sequence>
<evidence type="ECO:0000256" key="5">
    <source>
        <dbReference type="ARBA" id="ARBA00023316"/>
    </source>
</evidence>
<dbReference type="Proteomes" id="UP000011728">
    <property type="component" value="Chromosome"/>
</dbReference>
<dbReference type="GO" id="GO:0008360">
    <property type="term" value="P:regulation of cell shape"/>
    <property type="evidence" value="ECO:0007669"/>
    <property type="project" value="UniProtKB-UniRule"/>
</dbReference>
<evidence type="ECO:0000256" key="3">
    <source>
        <dbReference type="ARBA" id="ARBA00022960"/>
    </source>
</evidence>
<dbReference type="InterPro" id="IPR050979">
    <property type="entry name" value="LD-transpeptidase"/>
</dbReference>
<evidence type="ECO:0000313" key="9">
    <source>
        <dbReference type="EMBL" id="AGF53860.1"/>
    </source>
</evidence>
<organism evidence="9 10">
    <name type="scientific">Clostridium saccharoperbutylacetonicum N1-4(HMT)</name>
    <dbReference type="NCBI Taxonomy" id="931276"/>
    <lineage>
        <taxon>Bacteria</taxon>
        <taxon>Bacillati</taxon>
        <taxon>Bacillota</taxon>
        <taxon>Clostridia</taxon>
        <taxon>Eubacteriales</taxon>
        <taxon>Clostridiaceae</taxon>
        <taxon>Clostridium</taxon>
    </lineage>
</organism>
<dbReference type="GO" id="GO:0071555">
    <property type="term" value="P:cell wall organization"/>
    <property type="evidence" value="ECO:0007669"/>
    <property type="project" value="UniProtKB-UniRule"/>
</dbReference>
<dbReference type="PANTHER" id="PTHR30582">
    <property type="entry name" value="L,D-TRANSPEPTIDASE"/>
    <property type="match status" value="1"/>
</dbReference>
<evidence type="ECO:0000256" key="7">
    <source>
        <dbReference type="SAM" id="Phobius"/>
    </source>
</evidence>
<name>M1LM25_9CLOT</name>
<dbReference type="CDD" id="cd16913">
    <property type="entry name" value="YkuD_like"/>
    <property type="match status" value="1"/>
</dbReference>
<proteinExistence type="predicted"/>
<evidence type="ECO:0000313" key="10">
    <source>
        <dbReference type="Proteomes" id="UP000011728"/>
    </source>
</evidence>
<keyword evidence="5 6" id="KW-0961">Cell wall biogenesis/degradation</keyword>
<keyword evidence="2" id="KW-0808">Transferase</keyword>
<evidence type="ECO:0000256" key="2">
    <source>
        <dbReference type="ARBA" id="ARBA00022679"/>
    </source>
</evidence>
<dbReference type="STRING" id="36745.CLSAP_00240"/>
<dbReference type="SUPFAM" id="SSF141523">
    <property type="entry name" value="L,D-transpeptidase catalytic domain-like"/>
    <property type="match status" value="1"/>
</dbReference>
<dbReference type="HOGENOM" id="CLU_699630_0_0_9"/>
<evidence type="ECO:0000256" key="1">
    <source>
        <dbReference type="ARBA" id="ARBA00004752"/>
    </source>
</evidence>
<evidence type="ECO:0000259" key="8">
    <source>
        <dbReference type="PROSITE" id="PS52029"/>
    </source>
</evidence>
<dbReference type="GO" id="GO:0018104">
    <property type="term" value="P:peptidoglycan-protein cross-linking"/>
    <property type="evidence" value="ECO:0007669"/>
    <property type="project" value="TreeGrafter"/>
</dbReference>